<protein>
    <submittedName>
        <fullName evidence="1">Uncharacterized protein</fullName>
    </submittedName>
</protein>
<evidence type="ECO:0000313" key="1">
    <source>
        <dbReference type="EMBL" id="RUT13142.1"/>
    </source>
</evidence>
<dbReference type="RefSeq" id="WP_106167330.1">
    <property type="nucleotide sequence ID" value="NZ_JAVKZF010000001.1"/>
</dbReference>
<accession>A0AB37UP02</accession>
<dbReference type="EMBL" id="RSCK01000009">
    <property type="protein sequence ID" value="RUT13142.1"/>
    <property type="molecule type" value="Genomic_DNA"/>
</dbReference>
<gene>
    <name evidence="1" type="ORF">DSM107010_16980</name>
</gene>
<evidence type="ECO:0000313" key="2">
    <source>
        <dbReference type="Proteomes" id="UP000282574"/>
    </source>
</evidence>
<comment type="caution">
    <text evidence="1">The sequence shown here is derived from an EMBL/GenBank/DDBJ whole genome shotgun (WGS) entry which is preliminary data.</text>
</comment>
<dbReference type="Proteomes" id="UP000282574">
    <property type="component" value="Unassembled WGS sequence"/>
</dbReference>
<dbReference type="AlphaFoldDB" id="A0AB37UP02"/>
<reference evidence="1 2" key="1">
    <citation type="journal article" date="2019" name="Genome Biol. Evol.">
        <title>Day and night: Metabolic profiles and evolutionary relationships of six axenic non-marine cyanobacteria.</title>
        <authorList>
            <person name="Will S.E."/>
            <person name="Henke P."/>
            <person name="Boedeker C."/>
            <person name="Huang S."/>
            <person name="Brinkmann H."/>
            <person name="Rohde M."/>
            <person name="Jarek M."/>
            <person name="Friedl T."/>
            <person name="Seufert S."/>
            <person name="Schumacher M."/>
            <person name="Overmann J."/>
            <person name="Neumann-Schaal M."/>
            <person name="Petersen J."/>
        </authorList>
    </citation>
    <scope>NUCLEOTIDE SEQUENCE [LARGE SCALE GENOMIC DNA]</scope>
    <source>
        <strain evidence="1 2">SAG 39.79</strain>
    </source>
</reference>
<keyword evidence="2" id="KW-1185">Reference proteome</keyword>
<organism evidence="1 2">
    <name type="scientific">Chroococcidiopsis cubana SAG 39.79</name>
    <dbReference type="NCBI Taxonomy" id="388085"/>
    <lineage>
        <taxon>Bacteria</taxon>
        <taxon>Bacillati</taxon>
        <taxon>Cyanobacteriota</taxon>
        <taxon>Cyanophyceae</taxon>
        <taxon>Chroococcidiopsidales</taxon>
        <taxon>Chroococcidiopsidaceae</taxon>
        <taxon>Chroococcidiopsis</taxon>
    </lineage>
</organism>
<sequence length="90" mass="10228">MFLPLLYPENQLDEYDAMVLDNLLGLDLSANAEAKHDQGGSYQSYAILKPTEGGVYKAIEVWTKSDNPLSVLNYIRSLYHPSDYYLLHLC</sequence>
<proteinExistence type="predicted"/>
<name>A0AB37UP02_9CYAN</name>